<evidence type="ECO:0000256" key="1">
    <source>
        <dbReference type="SAM" id="MobiDB-lite"/>
    </source>
</evidence>
<dbReference type="InterPro" id="IPR045794">
    <property type="entry name" value="Trypco1"/>
</dbReference>
<sequence>MQLGDGTAVRVEVDGPGAEESGIGRVGRGSELARASAETLQEVLAHVRPAVEAVARSVRDMAQPPDTVSVEFGIKLSAEAGVVVAKTAGEANFAVTLEWNRDRSA</sequence>
<protein>
    <recommendedName>
        <fullName evidence="2">Trypsin-co-occurring domain-containing protein</fullName>
    </recommendedName>
</protein>
<feature type="region of interest" description="Disordered" evidence="1">
    <location>
        <begin position="1"/>
        <end position="24"/>
    </location>
</feature>
<proteinExistence type="predicted"/>
<dbReference type="AlphaFoldDB" id="A0A8D3WS96"/>
<evidence type="ECO:0000313" key="3">
    <source>
        <dbReference type="EMBL" id="ADW07658.1"/>
    </source>
</evidence>
<dbReference type="KEGG" id="sfa:Sfla_6287"/>
<dbReference type="Pfam" id="PF19493">
    <property type="entry name" value="Trypco1"/>
    <property type="match status" value="1"/>
</dbReference>
<dbReference type="EMBL" id="CP002475">
    <property type="protein sequence ID" value="ADW07658.1"/>
    <property type="molecule type" value="Genomic_DNA"/>
</dbReference>
<dbReference type="NCBIfam" id="NF041216">
    <property type="entry name" value="CU044_2847_fam"/>
    <property type="match status" value="1"/>
</dbReference>
<evidence type="ECO:0000313" key="4">
    <source>
        <dbReference type="Proteomes" id="UP000002066"/>
    </source>
</evidence>
<dbReference type="Proteomes" id="UP000002066">
    <property type="component" value="Chromosome"/>
</dbReference>
<reference evidence="3 4" key="1">
    <citation type="submission" date="2011-01" db="EMBL/GenBank/DDBJ databases">
        <title>Complete sequence of chromosome of Streptomyces flavogriseus ATCC 33331.</title>
        <authorList>
            <consortium name="US DOE Joint Genome Institute"/>
            <person name="Lucas S."/>
            <person name="Copeland A."/>
            <person name="Lapidus A."/>
            <person name="Cheng J.-F."/>
            <person name="Goodwin L."/>
            <person name="Pitluck S."/>
            <person name="Davenport K."/>
            <person name="Detter J.C."/>
            <person name="Han C."/>
            <person name="Tapia R."/>
            <person name="Land M."/>
            <person name="Hauser L."/>
            <person name="Kyrpides N."/>
            <person name="Ivanova N."/>
            <person name="Ovchinnikova G."/>
            <person name="Pagani I."/>
            <person name="Brumm P."/>
            <person name="Mead D."/>
            <person name="Woyke T."/>
        </authorList>
    </citation>
    <scope>NUCLEOTIDE SEQUENCE [LARGE SCALE GENOMIC DNA]</scope>
    <source>
        <strain evidence="4">ATCC 33331 / IAF-45CD</strain>
    </source>
</reference>
<gene>
    <name evidence="3" type="ordered locus">Sfla_6287</name>
</gene>
<evidence type="ECO:0000259" key="2">
    <source>
        <dbReference type="Pfam" id="PF19493"/>
    </source>
</evidence>
<organism evidence="3 4">
    <name type="scientific">Streptomyces pratensis (strain ATCC 33331 / IAF-45CD)</name>
    <dbReference type="NCBI Taxonomy" id="591167"/>
    <lineage>
        <taxon>Bacteria</taxon>
        <taxon>Bacillati</taxon>
        <taxon>Actinomycetota</taxon>
        <taxon>Actinomycetes</taxon>
        <taxon>Kitasatosporales</taxon>
        <taxon>Streptomycetaceae</taxon>
        <taxon>Streptomyces</taxon>
    </lineage>
</organism>
<name>A0A8D3WS96_STRFA</name>
<accession>A0A8D3WS96</accession>
<feature type="domain" description="Trypsin-co-occurring" evidence="2">
    <location>
        <begin position="2"/>
        <end position="101"/>
    </location>
</feature>